<name>A0A9D4ELB2_DREPO</name>
<dbReference type="Proteomes" id="UP000828390">
    <property type="component" value="Unassembled WGS sequence"/>
</dbReference>
<gene>
    <name evidence="1" type="ORF">DPMN_159637</name>
</gene>
<dbReference type="AlphaFoldDB" id="A0A9D4ELB2"/>
<sequence length="68" mass="7786">MKSLREFLGFTSLNQMDAETIAGTIVTQCKKYGLTSNKVHDQGYEPSTNCFELIMLNKTQCVRHEQKE</sequence>
<protein>
    <submittedName>
        <fullName evidence="1">Uncharacterized protein</fullName>
    </submittedName>
</protein>
<reference evidence="1" key="1">
    <citation type="journal article" date="2019" name="bioRxiv">
        <title>The Genome of the Zebra Mussel, Dreissena polymorpha: A Resource for Invasive Species Research.</title>
        <authorList>
            <person name="McCartney M.A."/>
            <person name="Auch B."/>
            <person name="Kono T."/>
            <person name="Mallez S."/>
            <person name="Zhang Y."/>
            <person name="Obille A."/>
            <person name="Becker A."/>
            <person name="Abrahante J.E."/>
            <person name="Garbe J."/>
            <person name="Badalamenti J.P."/>
            <person name="Herman A."/>
            <person name="Mangelson H."/>
            <person name="Liachko I."/>
            <person name="Sullivan S."/>
            <person name="Sone E.D."/>
            <person name="Koren S."/>
            <person name="Silverstein K.A.T."/>
            <person name="Beckman K.B."/>
            <person name="Gohl D.M."/>
        </authorList>
    </citation>
    <scope>NUCLEOTIDE SEQUENCE</scope>
    <source>
        <strain evidence="1">Duluth1</strain>
        <tissue evidence="1">Whole animal</tissue>
    </source>
</reference>
<evidence type="ECO:0000313" key="2">
    <source>
        <dbReference type="Proteomes" id="UP000828390"/>
    </source>
</evidence>
<accession>A0A9D4ELB2</accession>
<keyword evidence="2" id="KW-1185">Reference proteome</keyword>
<comment type="caution">
    <text evidence="1">The sequence shown here is derived from an EMBL/GenBank/DDBJ whole genome shotgun (WGS) entry which is preliminary data.</text>
</comment>
<proteinExistence type="predicted"/>
<evidence type="ECO:0000313" key="1">
    <source>
        <dbReference type="EMBL" id="KAH3781733.1"/>
    </source>
</evidence>
<dbReference type="EMBL" id="JAIWYP010000008">
    <property type="protein sequence ID" value="KAH3781733.1"/>
    <property type="molecule type" value="Genomic_DNA"/>
</dbReference>
<organism evidence="1 2">
    <name type="scientific">Dreissena polymorpha</name>
    <name type="common">Zebra mussel</name>
    <name type="synonym">Mytilus polymorpha</name>
    <dbReference type="NCBI Taxonomy" id="45954"/>
    <lineage>
        <taxon>Eukaryota</taxon>
        <taxon>Metazoa</taxon>
        <taxon>Spiralia</taxon>
        <taxon>Lophotrochozoa</taxon>
        <taxon>Mollusca</taxon>
        <taxon>Bivalvia</taxon>
        <taxon>Autobranchia</taxon>
        <taxon>Heteroconchia</taxon>
        <taxon>Euheterodonta</taxon>
        <taxon>Imparidentia</taxon>
        <taxon>Neoheterodontei</taxon>
        <taxon>Myida</taxon>
        <taxon>Dreissenoidea</taxon>
        <taxon>Dreissenidae</taxon>
        <taxon>Dreissena</taxon>
    </lineage>
</organism>
<reference evidence="1" key="2">
    <citation type="submission" date="2020-11" db="EMBL/GenBank/DDBJ databases">
        <authorList>
            <person name="McCartney M.A."/>
            <person name="Auch B."/>
            <person name="Kono T."/>
            <person name="Mallez S."/>
            <person name="Becker A."/>
            <person name="Gohl D.M."/>
            <person name="Silverstein K.A.T."/>
            <person name="Koren S."/>
            <person name="Bechman K.B."/>
            <person name="Herman A."/>
            <person name="Abrahante J.E."/>
            <person name="Garbe J."/>
        </authorList>
    </citation>
    <scope>NUCLEOTIDE SEQUENCE</scope>
    <source>
        <strain evidence="1">Duluth1</strain>
        <tissue evidence="1">Whole animal</tissue>
    </source>
</reference>